<dbReference type="RefSeq" id="WP_184708236.1">
    <property type="nucleotide sequence ID" value="NZ_JACHKZ010000011.1"/>
</dbReference>
<feature type="region of interest" description="Disordered" evidence="1">
    <location>
        <begin position="1"/>
        <end position="80"/>
    </location>
</feature>
<evidence type="ECO:0000313" key="2">
    <source>
        <dbReference type="EMBL" id="MBB6578103.1"/>
    </source>
</evidence>
<feature type="compositionally biased region" description="Basic and acidic residues" evidence="1">
    <location>
        <begin position="322"/>
        <end position="334"/>
    </location>
</feature>
<gene>
    <name evidence="2" type="ORF">HNP33_002178</name>
</gene>
<name>A0ABR6RG25_9BURK</name>
<dbReference type="Proteomes" id="UP000562492">
    <property type="component" value="Unassembled WGS sequence"/>
</dbReference>
<feature type="compositionally biased region" description="Low complexity" evidence="1">
    <location>
        <begin position="220"/>
        <end position="249"/>
    </location>
</feature>
<sequence length="363" mass="36676">MTDRTTPRNAPVPGTPPDDLVQRYHAASTEDGSPHGPSPEASARVLAYAREQAAMRTANDTQPILTPAPDTGAGFDGEPANDRRWLRHALGSLAAIGLVGWLTLHHLDEPGAPQLDSPAPASSAAGESAATVSSAASTEPVAADAIANGKASANLEEKSLPAPTPNAPLAIKPEAKKTAEHPLPPAASAPDTAQPGGDGGAAFARKAQQHAPASADMHSATVAPPHAATAPALPTAAMPTPAAPAAPVAVTPPPQLDRRARAKEAEFSAGAHAQASVDASAAAERTAEAAAPVSAEHGTATSKAKPLPYCDPAMPADAQAEQARRIQAREEAEAAGKAMPEPAPVCRPPRKSTAPQTIPLDSR</sequence>
<organism evidence="2 3">
    <name type="scientific">Comamonas odontotermitis</name>
    <dbReference type="NCBI Taxonomy" id="379895"/>
    <lineage>
        <taxon>Bacteria</taxon>
        <taxon>Pseudomonadati</taxon>
        <taxon>Pseudomonadota</taxon>
        <taxon>Betaproteobacteria</taxon>
        <taxon>Burkholderiales</taxon>
        <taxon>Comamonadaceae</taxon>
        <taxon>Comamonas</taxon>
    </lineage>
</organism>
<keyword evidence="3" id="KW-1185">Reference proteome</keyword>
<feature type="region of interest" description="Disordered" evidence="1">
    <location>
        <begin position="112"/>
        <end position="138"/>
    </location>
</feature>
<dbReference type="EMBL" id="JACHKZ010000011">
    <property type="protein sequence ID" value="MBB6578103.1"/>
    <property type="molecule type" value="Genomic_DNA"/>
</dbReference>
<feature type="region of interest" description="Disordered" evidence="1">
    <location>
        <begin position="157"/>
        <end position="363"/>
    </location>
</feature>
<comment type="caution">
    <text evidence="2">The sequence shown here is derived from an EMBL/GenBank/DDBJ whole genome shotgun (WGS) entry which is preliminary data.</text>
</comment>
<accession>A0ABR6RG25</accession>
<feature type="compositionally biased region" description="Low complexity" evidence="1">
    <location>
        <begin position="117"/>
        <end position="138"/>
    </location>
</feature>
<reference evidence="2 3" key="1">
    <citation type="submission" date="2020-08" db="EMBL/GenBank/DDBJ databases">
        <title>Functional genomics of gut bacteria from endangered species of beetles.</title>
        <authorList>
            <person name="Carlos-Shanley C."/>
        </authorList>
    </citation>
    <scope>NUCLEOTIDE SEQUENCE [LARGE SCALE GENOMIC DNA]</scope>
    <source>
        <strain evidence="2 3">S00124</strain>
    </source>
</reference>
<proteinExistence type="predicted"/>
<evidence type="ECO:0000256" key="1">
    <source>
        <dbReference type="SAM" id="MobiDB-lite"/>
    </source>
</evidence>
<feature type="compositionally biased region" description="Low complexity" evidence="1">
    <location>
        <begin position="268"/>
        <end position="296"/>
    </location>
</feature>
<evidence type="ECO:0000313" key="3">
    <source>
        <dbReference type="Proteomes" id="UP000562492"/>
    </source>
</evidence>
<feature type="compositionally biased region" description="Basic and acidic residues" evidence="1">
    <location>
        <begin position="256"/>
        <end position="266"/>
    </location>
</feature>
<protein>
    <submittedName>
        <fullName evidence="2">Uncharacterized protein</fullName>
    </submittedName>
</protein>